<name>A0ABN2LJ94_9ACTN</name>
<protein>
    <recommendedName>
        <fullName evidence="3">RHS repeat protein</fullName>
    </recommendedName>
</protein>
<keyword evidence="2" id="KW-1185">Reference proteome</keyword>
<reference evidence="1 2" key="1">
    <citation type="journal article" date="2019" name="Int. J. Syst. Evol. Microbiol.">
        <title>The Global Catalogue of Microorganisms (GCM) 10K type strain sequencing project: providing services to taxonomists for standard genome sequencing and annotation.</title>
        <authorList>
            <consortium name="The Broad Institute Genomics Platform"/>
            <consortium name="The Broad Institute Genome Sequencing Center for Infectious Disease"/>
            <person name="Wu L."/>
            <person name="Ma J."/>
        </authorList>
    </citation>
    <scope>NUCLEOTIDE SEQUENCE [LARGE SCALE GENOMIC DNA]</scope>
    <source>
        <strain evidence="1 2">JCM 13250</strain>
    </source>
</reference>
<evidence type="ECO:0008006" key="3">
    <source>
        <dbReference type="Google" id="ProtNLM"/>
    </source>
</evidence>
<gene>
    <name evidence="1" type="ORF">GCM10009682_10360</name>
</gene>
<organism evidence="1 2">
    <name type="scientific">Luedemannella flava</name>
    <dbReference type="NCBI Taxonomy" id="349316"/>
    <lineage>
        <taxon>Bacteria</taxon>
        <taxon>Bacillati</taxon>
        <taxon>Actinomycetota</taxon>
        <taxon>Actinomycetes</taxon>
        <taxon>Micromonosporales</taxon>
        <taxon>Micromonosporaceae</taxon>
        <taxon>Luedemannella</taxon>
    </lineage>
</organism>
<dbReference type="EMBL" id="BAAALT010000022">
    <property type="protein sequence ID" value="GAA1790247.1"/>
    <property type="molecule type" value="Genomic_DNA"/>
</dbReference>
<dbReference type="Proteomes" id="UP001500218">
    <property type="component" value="Unassembled WGS sequence"/>
</dbReference>
<proteinExistence type="predicted"/>
<comment type="caution">
    <text evidence="1">The sequence shown here is derived from an EMBL/GenBank/DDBJ whole genome shotgun (WGS) entry which is preliminary data.</text>
</comment>
<sequence length="98" mass="10240">MPGHTKLPVAVTTYDMFNQMRTLVEKTSAGTLRTTTTAYDGAGRIYTVDVAGASGTGTSVPTRRTVYDAASGVATRTQTVSGGSVTAEVVRTYDTWAG</sequence>
<accession>A0ABN2LJ94</accession>
<evidence type="ECO:0000313" key="1">
    <source>
        <dbReference type="EMBL" id="GAA1790247.1"/>
    </source>
</evidence>
<evidence type="ECO:0000313" key="2">
    <source>
        <dbReference type="Proteomes" id="UP001500218"/>
    </source>
</evidence>